<dbReference type="Gene3D" id="3.40.50.720">
    <property type="entry name" value="NAD(P)-binding Rossmann-like Domain"/>
    <property type="match status" value="1"/>
</dbReference>
<dbReference type="Pfam" id="PF00107">
    <property type="entry name" value="ADH_zinc_N"/>
    <property type="match status" value="1"/>
</dbReference>
<dbReference type="EMBL" id="CP015899">
    <property type="protein sequence ID" value="ARE27689.1"/>
    <property type="molecule type" value="Genomic_DNA"/>
</dbReference>
<reference evidence="2 4" key="1">
    <citation type="journal article" date="2017" name="BMC Genomics">
        <title>Comparative and functional genomics of the Lactococcus lactis taxon; insights into evolution and niche adaptation.</title>
        <authorList>
            <person name="Kelleher P."/>
            <person name="Bottacini F."/>
            <person name="Mahony J."/>
            <person name="Kilcawley K.N."/>
            <person name="van Sinderen D."/>
        </authorList>
    </citation>
    <scope>NUCLEOTIDE SEQUENCE [LARGE SCALE GENOMIC DNA]</scope>
    <source>
        <strain evidence="2 4">JM1</strain>
    </source>
</reference>
<evidence type="ECO:0000313" key="2">
    <source>
        <dbReference type="EMBL" id="ARE27689.1"/>
    </source>
</evidence>
<dbReference type="EMBL" id="AP024222">
    <property type="protein sequence ID" value="BCO06776.1"/>
    <property type="molecule type" value="Genomic_DNA"/>
</dbReference>
<dbReference type="RefSeq" id="WP_061778365.1">
    <property type="nucleotide sequence ID" value="NZ_AP018499.1"/>
</dbReference>
<protein>
    <submittedName>
        <fullName evidence="2 3">Alcohol dehydrogenase</fullName>
    </submittedName>
</protein>
<evidence type="ECO:0000313" key="5">
    <source>
        <dbReference type="Proteomes" id="UP000595253"/>
    </source>
</evidence>
<dbReference type="InterPro" id="IPR011032">
    <property type="entry name" value="GroES-like_sf"/>
</dbReference>
<dbReference type="Gene3D" id="3.90.180.10">
    <property type="entry name" value="Medium-chain alcohol dehydrogenases, catalytic domain"/>
    <property type="match status" value="1"/>
</dbReference>
<gene>
    <name evidence="3" type="ORF">LLC_20160</name>
    <name evidence="2" type="ORF">LLJM1_0224</name>
</gene>
<accession>A0A1V0PEQ2</accession>
<reference evidence="2" key="3">
    <citation type="submission" date="2023-03" db="EMBL/GenBank/DDBJ databases">
        <authorList>
            <person name="McDonnell B."/>
        </authorList>
    </citation>
    <scope>NUCLEOTIDE SEQUENCE</scope>
    <source>
        <strain evidence="2">JM1</strain>
    </source>
</reference>
<dbReference type="Proteomes" id="UP000191806">
    <property type="component" value="Chromosome"/>
</dbReference>
<reference evidence="3 5" key="2">
    <citation type="submission" date="2020-12" db="EMBL/GenBank/DDBJ databases">
        <title>Complete genome sequence of lactococcus lactis subsp. cremoris strain EPSC and strain G3-2.</title>
        <authorList>
            <person name="Kita K."/>
            <person name="Ishikawa S."/>
        </authorList>
    </citation>
    <scope>NUCLEOTIDE SEQUENCE [LARGE SCALE GENOMIC DNA]</scope>
    <source>
        <strain evidence="3 5">EPSC</strain>
    </source>
</reference>
<dbReference type="SUPFAM" id="SSF50129">
    <property type="entry name" value="GroES-like"/>
    <property type="match status" value="1"/>
</dbReference>
<sequence length="320" mass="34407">MKAAILSKYGKLPVYQDFPDPVVHKADETLIYPTASAIKQLDISKAAGTHYTKFDKLPSVVGTDGVGITDAGDRIYTMGITGMMAEKAIIKKKGGIIIPKGLDDGVAAAIPNTLVGSDLALMVKGGIKSGDCVFINGATGGTGAMAVQMAKIRGAKTVIVTGRDSKKLEYLKEIGADVTIDLKQDNDKLIKAIIESYKESPFDIILDYLWGQPAEAIMTSLLKVRLGSSITYISVGSLANNTANIPSQLLRSKEIQIVGSGIGSFPASVLQKYLQENLKMVYDLVNKEDIKFKTASFNLEEVSHAWTHSPSVLLINKHNF</sequence>
<dbReference type="PANTHER" id="PTHR43677">
    <property type="entry name" value="SHORT-CHAIN DEHYDROGENASE/REDUCTASE"/>
    <property type="match status" value="1"/>
</dbReference>
<dbReference type="SUPFAM" id="SSF51735">
    <property type="entry name" value="NAD(P)-binding Rossmann-fold domains"/>
    <property type="match status" value="1"/>
</dbReference>
<evidence type="ECO:0000313" key="3">
    <source>
        <dbReference type="EMBL" id="BCO06776.1"/>
    </source>
</evidence>
<name>A0A1V0PEQ2_LACLC</name>
<dbReference type="InterPro" id="IPR051397">
    <property type="entry name" value="Zn-ADH-like_protein"/>
</dbReference>
<organism evidence="2 4">
    <name type="scientific">Lactococcus lactis subsp. cremoris</name>
    <name type="common">Streptococcus cremoris</name>
    <dbReference type="NCBI Taxonomy" id="1359"/>
    <lineage>
        <taxon>Bacteria</taxon>
        <taxon>Bacillati</taxon>
        <taxon>Bacillota</taxon>
        <taxon>Bacilli</taxon>
        <taxon>Lactobacillales</taxon>
        <taxon>Streptococcaceae</taxon>
        <taxon>Lactococcus</taxon>
    </lineage>
</organism>
<evidence type="ECO:0000313" key="4">
    <source>
        <dbReference type="Proteomes" id="UP000191806"/>
    </source>
</evidence>
<dbReference type="InterPro" id="IPR013149">
    <property type="entry name" value="ADH-like_C"/>
</dbReference>
<feature type="domain" description="Alcohol dehydrogenase-like C-terminal" evidence="1">
    <location>
        <begin position="141"/>
        <end position="269"/>
    </location>
</feature>
<evidence type="ECO:0000259" key="1">
    <source>
        <dbReference type="Pfam" id="PF00107"/>
    </source>
</evidence>
<dbReference type="Proteomes" id="UP000595253">
    <property type="component" value="Chromosome"/>
</dbReference>
<dbReference type="AlphaFoldDB" id="A0A1V0PEQ2"/>
<dbReference type="InterPro" id="IPR036291">
    <property type="entry name" value="NAD(P)-bd_dom_sf"/>
</dbReference>
<dbReference type="GO" id="GO:0016491">
    <property type="term" value="F:oxidoreductase activity"/>
    <property type="evidence" value="ECO:0007669"/>
    <property type="project" value="TreeGrafter"/>
</dbReference>
<proteinExistence type="predicted"/>
<dbReference type="PANTHER" id="PTHR43677:SF11">
    <property type="entry name" value="ZINC-CONTAINING ALCOHOL DEHYDROGENASE"/>
    <property type="match status" value="1"/>
</dbReference>